<comment type="caution">
    <text evidence="1">The sequence shown here is derived from an EMBL/GenBank/DDBJ whole genome shotgun (WGS) entry which is preliminary data.</text>
</comment>
<reference evidence="1 2" key="2">
    <citation type="submission" date="2019-01" db="EMBL/GenBank/DDBJ databases">
        <authorList>
            <person name="Li Y."/>
        </authorList>
    </citation>
    <scope>NUCLEOTIDE SEQUENCE [LARGE SCALE GENOMIC DNA]</scope>
    <source>
        <strain evidence="1 2">2D-5</strain>
    </source>
</reference>
<sequence>MSILLAATVIVACVFVFAPRAAIVTEVGIDAPPAQVWALLGDPESYRDWNPFIVSLKGELAEGARLTATMRPQAGREMTFRPTVLKVAPERELRWRGRLLLPRILDGEHYFLLEQRDGGTRLVHGERFRGLLLWFIDARQFRADFDRMNMALKARLEIGAGRDIRSPI</sequence>
<proteinExistence type="predicted"/>
<keyword evidence="2" id="KW-1185">Reference proteome</keyword>
<dbReference type="AlphaFoldDB" id="A0A443J513"/>
<dbReference type="InterPro" id="IPR023393">
    <property type="entry name" value="START-like_dom_sf"/>
</dbReference>
<dbReference type="CDD" id="cd07822">
    <property type="entry name" value="SRPBCC_4"/>
    <property type="match status" value="1"/>
</dbReference>
<dbReference type="SUPFAM" id="SSF55961">
    <property type="entry name" value="Bet v1-like"/>
    <property type="match status" value="1"/>
</dbReference>
<dbReference type="RefSeq" id="WP_128268452.1">
    <property type="nucleotide sequence ID" value="NZ_SAUW01000001.1"/>
</dbReference>
<dbReference type="EMBL" id="SAUW01000001">
    <property type="protein sequence ID" value="RWR15403.1"/>
    <property type="molecule type" value="Genomic_DNA"/>
</dbReference>
<dbReference type="Gene3D" id="3.30.530.20">
    <property type="match status" value="1"/>
</dbReference>
<dbReference type="Pfam" id="PF10604">
    <property type="entry name" value="Polyketide_cyc2"/>
    <property type="match status" value="1"/>
</dbReference>
<organism evidence="1 2">
    <name type="scientific">Paenirhodobacter populi</name>
    <dbReference type="NCBI Taxonomy" id="2306993"/>
    <lineage>
        <taxon>Bacteria</taxon>
        <taxon>Pseudomonadati</taxon>
        <taxon>Pseudomonadota</taxon>
        <taxon>Alphaproteobacteria</taxon>
        <taxon>Rhodobacterales</taxon>
        <taxon>Rhodobacter group</taxon>
        <taxon>Paenirhodobacter</taxon>
    </lineage>
</organism>
<reference evidence="1 2" key="1">
    <citation type="submission" date="2019-01" db="EMBL/GenBank/DDBJ databases">
        <title>Sinorhodobacter populi sp. nov. isolated from the symptomatic bark tissue of Populus euramericana canker.</title>
        <authorList>
            <person name="Xu G."/>
        </authorList>
    </citation>
    <scope>NUCLEOTIDE SEQUENCE [LARGE SCALE GENOMIC DNA]</scope>
    <source>
        <strain evidence="1 2">2D-5</strain>
    </source>
</reference>
<evidence type="ECO:0000313" key="2">
    <source>
        <dbReference type="Proteomes" id="UP000285710"/>
    </source>
</evidence>
<dbReference type="InterPro" id="IPR019587">
    <property type="entry name" value="Polyketide_cyclase/dehydratase"/>
</dbReference>
<dbReference type="PANTHER" id="PTHR36166">
    <property type="entry name" value="CHROMOSOME 9, WHOLE GENOME SHOTGUN SEQUENCE"/>
    <property type="match status" value="1"/>
</dbReference>
<accession>A0A443J513</accession>
<protein>
    <submittedName>
        <fullName evidence="1">SRPBCC domain-containing protein</fullName>
    </submittedName>
</protein>
<name>A0A443J513_9RHOB</name>
<gene>
    <name evidence="1" type="ORF">D2T33_00560</name>
</gene>
<dbReference type="PANTHER" id="PTHR36166:SF1">
    <property type="entry name" value="SRPBCC DOMAIN-CONTAINING PROTEIN"/>
    <property type="match status" value="1"/>
</dbReference>
<dbReference type="Proteomes" id="UP000285710">
    <property type="component" value="Unassembled WGS sequence"/>
</dbReference>
<evidence type="ECO:0000313" key="1">
    <source>
        <dbReference type="EMBL" id="RWR15403.1"/>
    </source>
</evidence>